<dbReference type="RefSeq" id="XP_031000654.1">
    <property type="nucleotide sequence ID" value="XM_031134054.1"/>
</dbReference>
<name>A0A507BHF4_9PEZI</name>
<protein>
    <submittedName>
        <fullName evidence="1">Uncharacterized protein</fullName>
    </submittedName>
</protein>
<proteinExistence type="predicted"/>
<keyword evidence="2" id="KW-1185">Reference proteome</keyword>
<dbReference type="InParanoid" id="A0A507BHF4"/>
<sequence>MSSDKINQLFWLYYGQAIKDKAGANFGKTGAFFLATEAQKGPVAGDYIPDEYTYQGLYDIGNNLLATDNLFYNPSALHGYYEAIGTYLNWVDLQGKPDAKLDAALLSALQDQAAMQKKYATERANAASQWKDDKDLGLTTLGFYDWVYSGNAPAFIAAQKQLAQIGSTIQNIQNQIAGPMAATINKDRSKYDQGSDQQKDWPGVNMHGAFGNILSPAELVRKANAGEKVPPPDFQRIPAFNAPKYKAAVQAAMRKATGDYTPENSVSFTIDTGKNTSDFDFGQTSGSASVSASTFCGWFSFNASASHSEESTRLETGSDSTNVSVKITYDTIELVDIVPGSWNIDTSKYKLRSDAPKDVKALARVSQLVIATGLGYEITVGASTASTIDTKYKETSSAGGSISIFGIPIGIGGGGSHSEEHDSHKATWDSASKTFKVTPAADVGFATVVGLVGEKLNIL</sequence>
<accession>A0A507BHF4</accession>
<evidence type="ECO:0000313" key="2">
    <source>
        <dbReference type="Proteomes" id="UP000319257"/>
    </source>
</evidence>
<comment type="caution">
    <text evidence="1">The sequence shown here is derived from an EMBL/GenBank/DDBJ whole genome shotgun (WGS) entry which is preliminary data.</text>
</comment>
<dbReference type="EMBL" id="SKBQ01000104">
    <property type="protein sequence ID" value="TPX18943.1"/>
    <property type="molecule type" value="Genomic_DNA"/>
</dbReference>
<dbReference type="OrthoDB" id="5236270at2759"/>
<evidence type="ECO:0000313" key="1">
    <source>
        <dbReference type="EMBL" id="TPX18943.1"/>
    </source>
</evidence>
<dbReference type="GeneID" id="41978783"/>
<organism evidence="1 2">
    <name type="scientific">Thyridium curvatum</name>
    <dbReference type="NCBI Taxonomy" id="1093900"/>
    <lineage>
        <taxon>Eukaryota</taxon>
        <taxon>Fungi</taxon>
        <taxon>Dikarya</taxon>
        <taxon>Ascomycota</taxon>
        <taxon>Pezizomycotina</taxon>
        <taxon>Sordariomycetes</taxon>
        <taxon>Sordariomycetidae</taxon>
        <taxon>Thyridiales</taxon>
        <taxon>Thyridiaceae</taxon>
        <taxon>Thyridium</taxon>
    </lineage>
</organism>
<reference evidence="1 2" key="1">
    <citation type="submission" date="2019-06" db="EMBL/GenBank/DDBJ databases">
        <title>Draft genome sequence of the filamentous fungus Phialemoniopsis curvata isolated from diesel fuel.</title>
        <authorList>
            <person name="Varaljay V.A."/>
            <person name="Lyon W.J."/>
            <person name="Crouch A.L."/>
            <person name="Drake C.E."/>
            <person name="Hollomon J.M."/>
            <person name="Nadeau L.J."/>
            <person name="Nunn H.S."/>
            <person name="Stevenson B.S."/>
            <person name="Bojanowski C.L."/>
            <person name="Crookes-Goodson W.J."/>
        </authorList>
    </citation>
    <scope>NUCLEOTIDE SEQUENCE [LARGE SCALE GENOMIC DNA]</scope>
    <source>
        <strain evidence="1 2">D216</strain>
    </source>
</reference>
<dbReference type="AlphaFoldDB" id="A0A507BHF4"/>
<dbReference type="Proteomes" id="UP000319257">
    <property type="component" value="Unassembled WGS sequence"/>
</dbReference>
<gene>
    <name evidence="1" type="ORF">E0L32_011336</name>
</gene>